<evidence type="ECO:0000256" key="1">
    <source>
        <dbReference type="ARBA" id="ARBA00004651"/>
    </source>
</evidence>
<dbReference type="STRING" id="764103.G7EAU0"/>
<dbReference type="Proteomes" id="UP000009131">
    <property type="component" value="Unassembled WGS sequence"/>
</dbReference>
<dbReference type="PANTHER" id="PTHR33281">
    <property type="entry name" value="UPF0187 PROTEIN YNEE"/>
    <property type="match status" value="1"/>
</dbReference>
<keyword evidence="7" id="KW-0472">Membrane</keyword>
<dbReference type="GO" id="GO:0005886">
    <property type="term" value="C:plasma membrane"/>
    <property type="evidence" value="ECO:0007669"/>
    <property type="project" value="UniProtKB-SubCell"/>
</dbReference>
<organism evidence="8 9">
    <name type="scientific">Mixia osmundae (strain CBS 9802 / IAM 14324 / JCM 22182 / KY 12970)</name>
    <dbReference type="NCBI Taxonomy" id="764103"/>
    <lineage>
        <taxon>Eukaryota</taxon>
        <taxon>Fungi</taxon>
        <taxon>Dikarya</taxon>
        <taxon>Basidiomycota</taxon>
        <taxon>Pucciniomycotina</taxon>
        <taxon>Mixiomycetes</taxon>
        <taxon>Mixiales</taxon>
        <taxon>Mixiaceae</taxon>
        <taxon>Mixia</taxon>
    </lineage>
</organism>
<sequence>MSRDLSDRLPLMLQVRGSVYQRIRWRLLGFAAFAAVAAFLDQHNVIGEWSDASSSALPMFLSMLVSMMVSFRFSSSLERLNEGRRLWASLLTQTRVFARAVSFAPIEHTPSAAKDSSLKLLVAFAYALKSHLRDEAALDEPMLPPLLSFELLQAAKQMARRSNHVTSEADRELSALNDDSHFELARRSAPSATANLPLIILRHLHVHLNCLRADKTLEISDHAFLNGILREMTDIVTKTERIKATPIPMCLGIHLQQMLTLYLMSIPLQLVGQFGYGVIPITVLAAHCFLGVDASAEELSDPFGREENDLPLDQYCSDIHREWQELVQQGRASGAKLNDVEPVLPGSKHGIQHPD</sequence>
<dbReference type="OrthoDB" id="1368at2759"/>
<reference evidence="8 9" key="2">
    <citation type="journal article" date="2012" name="Open Biol.">
        <title>Characteristics of nucleosomes and linker DNA regions on the genome of the basidiomycete Mixia osmundae revealed by mono- and dinucleosome mapping.</title>
        <authorList>
            <person name="Nishida H."/>
            <person name="Kondo S."/>
            <person name="Matsumoto T."/>
            <person name="Suzuki Y."/>
            <person name="Yoshikawa H."/>
            <person name="Taylor T.D."/>
            <person name="Sugiyama J."/>
        </authorList>
    </citation>
    <scope>NUCLEOTIDE SEQUENCE [LARGE SCALE GENOMIC DNA]</scope>
    <source>
        <strain evidence="9">CBS 9802 / IAM 14324 / JCM 22182 / KY 12970</strain>
    </source>
</reference>
<evidence type="ECO:0000256" key="6">
    <source>
        <dbReference type="ARBA" id="ARBA00023065"/>
    </source>
</evidence>
<proteinExistence type="predicted"/>
<dbReference type="GO" id="GO:0005254">
    <property type="term" value="F:chloride channel activity"/>
    <property type="evidence" value="ECO:0007669"/>
    <property type="project" value="InterPro"/>
</dbReference>
<keyword evidence="3" id="KW-1003">Cell membrane</keyword>
<dbReference type="PANTHER" id="PTHR33281:SF19">
    <property type="entry name" value="VOLTAGE-DEPENDENT ANION CHANNEL-FORMING PROTEIN YNEE"/>
    <property type="match status" value="1"/>
</dbReference>
<name>G7EAU0_MIXOS</name>
<evidence type="ECO:0000256" key="7">
    <source>
        <dbReference type="ARBA" id="ARBA00023136"/>
    </source>
</evidence>
<comment type="caution">
    <text evidence="8">The sequence shown here is derived from an EMBL/GenBank/DDBJ whole genome shotgun (WGS) entry which is preliminary data.</text>
</comment>
<dbReference type="eggNOG" id="ENOG502RZS9">
    <property type="taxonomic scope" value="Eukaryota"/>
</dbReference>
<dbReference type="EMBL" id="BABT02000252">
    <property type="protein sequence ID" value="GAA99950.1"/>
    <property type="molecule type" value="Genomic_DNA"/>
</dbReference>
<dbReference type="AlphaFoldDB" id="G7EAU0"/>
<keyword evidence="2" id="KW-0813">Transport</keyword>
<evidence type="ECO:0000256" key="5">
    <source>
        <dbReference type="ARBA" id="ARBA00022989"/>
    </source>
</evidence>
<dbReference type="HOGENOM" id="CLU_029790_6_0_1"/>
<keyword evidence="6" id="KW-0406">Ion transport</keyword>
<dbReference type="InterPro" id="IPR044669">
    <property type="entry name" value="YneE/VCCN1/2-like"/>
</dbReference>
<protein>
    <submittedName>
        <fullName evidence="8">Uncharacterized protein</fullName>
    </submittedName>
</protein>
<evidence type="ECO:0000256" key="4">
    <source>
        <dbReference type="ARBA" id="ARBA00022692"/>
    </source>
</evidence>
<dbReference type="Pfam" id="PF25539">
    <property type="entry name" value="Bestrophin_2"/>
    <property type="match status" value="1"/>
</dbReference>
<dbReference type="RefSeq" id="XP_014565571.1">
    <property type="nucleotide sequence ID" value="XM_014710085.1"/>
</dbReference>
<evidence type="ECO:0000256" key="3">
    <source>
        <dbReference type="ARBA" id="ARBA00022475"/>
    </source>
</evidence>
<dbReference type="OMA" id="YVFATML"/>
<evidence type="ECO:0000256" key="2">
    <source>
        <dbReference type="ARBA" id="ARBA00022448"/>
    </source>
</evidence>
<keyword evidence="5" id="KW-1133">Transmembrane helix</keyword>
<comment type="subcellular location">
    <subcellularLocation>
        <location evidence="1">Cell membrane</location>
        <topology evidence="1">Multi-pass membrane protein</topology>
    </subcellularLocation>
</comment>
<reference evidence="8 9" key="1">
    <citation type="journal article" date="2011" name="J. Gen. Appl. Microbiol.">
        <title>Draft genome sequencing of the enigmatic basidiomycete Mixia osmundae.</title>
        <authorList>
            <person name="Nishida H."/>
            <person name="Nagatsuka Y."/>
            <person name="Sugiyama J."/>
        </authorList>
    </citation>
    <scope>NUCLEOTIDE SEQUENCE [LARGE SCALE GENOMIC DNA]</scope>
    <source>
        <strain evidence="9">CBS 9802 / IAM 14324 / JCM 22182 / KY 12970</strain>
    </source>
</reference>
<gene>
    <name evidence="8" type="primary">Mo06653</name>
    <name evidence="8" type="ORF">E5Q_06653</name>
</gene>
<evidence type="ECO:0000313" key="9">
    <source>
        <dbReference type="Proteomes" id="UP000009131"/>
    </source>
</evidence>
<dbReference type="InParanoid" id="G7EAU0"/>
<accession>G7EAU0</accession>
<keyword evidence="9" id="KW-1185">Reference proteome</keyword>
<keyword evidence="4" id="KW-0812">Transmembrane</keyword>
<evidence type="ECO:0000313" key="8">
    <source>
        <dbReference type="EMBL" id="GAA99950.1"/>
    </source>
</evidence>